<dbReference type="HOGENOM" id="CLU_020920_2_1_10"/>
<accession>G0IW86</accession>
<dbReference type="KEGG" id="cmr:Cycma_2567"/>
<organism evidence="1 2">
    <name type="scientific">Cyclobacterium marinum (strain ATCC 25205 / DSM 745 / LMG 13164 / NCIMB 1802)</name>
    <name type="common">Flectobacillus marinus</name>
    <dbReference type="NCBI Taxonomy" id="880070"/>
    <lineage>
        <taxon>Bacteria</taxon>
        <taxon>Pseudomonadati</taxon>
        <taxon>Bacteroidota</taxon>
        <taxon>Cytophagia</taxon>
        <taxon>Cytophagales</taxon>
        <taxon>Cyclobacteriaceae</taxon>
        <taxon>Cyclobacterium</taxon>
    </lineage>
</organism>
<reference evidence="2" key="1">
    <citation type="submission" date="2011-07" db="EMBL/GenBank/DDBJ databases">
        <title>The complete genome of Cyclobacterium marinum DSM 745.</title>
        <authorList>
            <person name="Lucas S."/>
            <person name="Han J."/>
            <person name="Lapidus A."/>
            <person name="Bruce D."/>
            <person name="Goodwin L."/>
            <person name="Pitluck S."/>
            <person name="Peters L."/>
            <person name="Kyrpides N."/>
            <person name="Mavromatis K."/>
            <person name="Ivanova N."/>
            <person name="Ovchinnikova G."/>
            <person name="Chertkov O."/>
            <person name="Detter J.C."/>
            <person name="Tapia R."/>
            <person name="Han C."/>
            <person name="Land M."/>
            <person name="Hauser L."/>
            <person name="Markowitz V."/>
            <person name="Cheng J.-F."/>
            <person name="Hugenholtz P."/>
            <person name="Woyke T."/>
            <person name="Wu D."/>
            <person name="Tindall B."/>
            <person name="Schuetze A."/>
            <person name="Brambilla E."/>
            <person name="Klenk H.-P."/>
            <person name="Eisen J.A."/>
        </authorList>
    </citation>
    <scope>NUCLEOTIDE SEQUENCE [LARGE SCALE GENOMIC DNA]</scope>
    <source>
        <strain evidence="2">ATCC 25205 / DSM 745 / LMG 13164 / NCIMB 1802</strain>
    </source>
</reference>
<protein>
    <submittedName>
        <fullName evidence="1">Phosphoesterase, PA-phosphatase related protein</fullName>
    </submittedName>
</protein>
<dbReference type="SUPFAM" id="SSF48317">
    <property type="entry name" value="Acid phosphatase/Vanadium-dependent haloperoxidase"/>
    <property type="match status" value="1"/>
</dbReference>
<dbReference type="STRING" id="880070.Cycma_2567"/>
<dbReference type="InterPro" id="IPR036938">
    <property type="entry name" value="PAP2/HPO_sf"/>
</dbReference>
<dbReference type="Proteomes" id="UP000001635">
    <property type="component" value="Chromosome"/>
</dbReference>
<dbReference type="EMBL" id="CP002955">
    <property type="protein sequence ID" value="AEL26306.1"/>
    <property type="molecule type" value="Genomic_DNA"/>
</dbReference>
<dbReference type="AlphaFoldDB" id="G0IW86"/>
<dbReference type="CDD" id="cd03398">
    <property type="entry name" value="PAP2_haloperoxidase"/>
    <property type="match status" value="1"/>
</dbReference>
<proteinExistence type="predicted"/>
<gene>
    <name evidence="1" type="ordered locus">Cycma_2567</name>
</gene>
<dbReference type="PROSITE" id="PS51257">
    <property type="entry name" value="PROKAR_LIPOPROTEIN"/>
    <property type="match status" value="1"/>
</dbReference>
<sequence>MLSKKLKLLFNPYLLGVGLLLSLGSCGENNQYKQLLADNYYLIEANESLTETLVHDIFSPPVASRIYAYPSIASYEIVALSAPGKYASLMGQLNKSKPLSVDPSAYPKANYQLASLAAYYKVALQLIFTEQFLIENRDNLFEKIQSAGMPDEEFEASIALGDAVAEEILAYASEDNYHQSRSFGKYTPTEDLGSWKPTPPAYIEAIEPHWNKIRPFFLDSASQFAPEPPPAFDTIPESTFYQDAKAVMDARINIDDEQEEIAFFWDCNPYKMNVKGHVMYAEKKITPGGHWMGIAGIAAKTKKLDWKATSETMATTAIYLFDGFISCWDEKYRSVLIRPETYINIYMDKNWLPLLQTPPFPEYTSGHSVVSTAAAEALTKLLGEPFHFVDSTEVKFGLGVREFDSFRIASSEAAISRFFGGIHYLPAIDNGVEQGKGIANLINQKIKTRIE</sequence>
<evidence type="ECO:0000313" key="2">
    <source>
        <dbReference type="Proteomes" id="UP000001635"/>
    </source>
</evidence>
<evidence type="ECO:0000313" key="1">
    <source>
        <dbReference type="EMBL" id="AEL26306.1"/>
    </source>
</evidence>
<dbReference type="PANTHER" id="PTHR34599:SF1">
    <property type="entry name" value="PHOSPHATIDIC ACID PHOSPHATASE TYPE 2_HALOPEROXIDASE DOMAIN-CONTAINING PROTEIN"/>
    <property type="match status" value="1"/>
</dbReference>
<dbReference type="RefSeq" id="WP_014020599.1">
    <property type="nucleotide sequence ID" value="NC_015914.1"/>
</dbReference>
<dbReference type="InterPro" id="IPR052559">
    <property type="entry name" value="V-haloperoxidase"/>
</dbReference>
<name>G0IW86_CYCMS</name>
<dbReference type="PANTHER" id="PTHR34599">
    <property type="entry name" value="PEROXIDASE-RELATED"/>
    <property type="match status" value="1"/>
</dbReference>
<dbReference type="eggNOG" id="COG0671">
    <property type="taxonomic scope" value="Bacteria"/>
</dbReference>
<keyword evidence="2" id="KW-1185">Reference proteome</keyword>
<dbReference type="Gene3D" id="1.10.606.20">
    <property type="match status" value="1"/>
</dbReference>
<dbReference type="OrthoDB" id="7793240at2"/>